<proteinExistence type="predicted"/>
<dbReference type="PROSITE" id="PS51318">
    <property type="entry name" value="TAT"/>
    <property type="match status" value="1"/>
</dbReference>
<feature type="transmembrane region" description="Helical" evidence="1">
    <location>
        <begin position="102"/>
        <end position="123"/>
    </location>
</feature>
<sequence>MPRPTPARSRSVDRRTAVLAALALVAFGVAATARVLVDVTTSAAASPARYATVAVAPEAWNGFDTANVIAAVGASCAGAGVLLFGAALVSAVRRHRGRRLPLALAVVTLAMVVGAVVAGVASGEQTDFDAAAHWAILRTALAGLAAASVPALCLAALRARARRTG</sequence>
<keyword evidence="1" id="KW-1133">Transmembrane helix</keyword>
<evidence type="ECO:0000256" key="1">
    <source>
        <dbReference type="SAM" id="Phobius"/>
    </source>
</evidence>
<feature type="transmembrane region" description="Helical" evidence="1">
    <location>
        <begin position="69"/>
        <end position="90"/>
    </location>
</feature>
<evidence type="ECO:0000313" key="3">
    <source>
        <dbReference type="Proteomes" id="UP001062223"/>
    </source>
</evidence>
<name>A0A9Q9P6F2_9MICO</name>
<dbReference type="Proteomes" id="UP001062223">
    <property type="component" value="Chromosome"/>
</dbReference>
<protein>
    <submittedName>
        <fullName evidence="2">Uncharacterized protein</fullName>
    </submittedName>
</protein>
<organism evidence="2 3">
    <name type="scientific">Curtobacterium poinsettiae</name>
    <dbReference type="NCBI Taxonomy" id="159612"/>
    <lineage>
        <taxon>Bacteria</taxon>
        <taxon>Bacillati</taxon>
        <taxon>Actinomycetota</taxon>
        <taxon>Actinomycetes</taxon>
        <taxon>Micrococcales</taxon>
        <taxon>Microbacteriaceae</taxon>
        <taxon>Curtobacterium</taxon>
    </lineage>
</organism>
<feature type="transmembrane region" description="Helical" evidence="1">
    <location>
        <begin position="135"/>
        <end position="157"/>
    </location>
</feature>
<dbReference type="InterPro" id="IPR006311">
    <property type="entry name" value="TAT_signal"/>
</dbReference>
<accession>A0A9Q9P6F2</accession>
<reference evidence="2" key="1">
    <citation type="submission" date="2022-09" db="EMBL/GenBank/DDBJ databases">
        <title>Taxonomy of Curtobacterium flaccumfaciens.</title>
        <authorList>
            <person name="Osdaghi E."/>
            <person name="Taghavi S.M."/>
            <person name="Hamidizade M."/>
            <person name="Abachi H."/>
            <person name="Fazliarab A."/>
            <person name="Baeyen S."/>
            <person name="Portier P."/>
            <person name="Van Vaerenbergh J."/>
            <person name="Jacques M.-A."/>
        </authorList>
    </citation>
    <scope>NUCLEOTIDE SEQUENCE</scope>
    <source>
        <strain evidence="2">AGQB46</strain>
    </source>
</reference>
<dbReference type="KEGG" id="cpoi:OE229_10040"/>
<evidence type="ECO:0000313" key="2">
    <source>
        <dbReference type="EMBL" id="UYC79495.1"/>
    </source>
</evidence>
<keyword evidence="1" id="KW-0812">Transmembrane</keyword>
<dbReference type="AlphaFoldDB" id="A0A9Q9P6F2"/>
<dbReference type="EMBL" id="CP106879">
    <property type="protein sequence ID" value="UYC79495.1"/>
    <property type="molecule type" value="Genomic_DNA"/>
</dbReference>
<keyword evidence="1" id="KW-0472">Membrane</keyword>
<gene>
    <name evidence="2" type="ORF">OE229_10040</name>
</gene>
<dbReference type="RefSeq" id="WP_262137797.1">
    <property type="nucleotide sequence ID" value="NZ_CP106879.1"/>
</dbReference>